<evidence type="ECO:0000313" key="2">
    <source>
        <dbReference type="EMBL" id="SEQ67554.1"/>
    </source>
</evidence>
<evidence type="ECO:0000313" key="3">
    <source>
        <dbReference type="Proteomes" id="UP000198749"/>
    </source>
</evidence>
<organism evidence="2 3">
    <name type="scientific">Amphritea atlantica</name>
    <dbReference type="NCBI Taxonomy" id="355243"/>
    <lineage>
        <taxon>Bacteria</taxon>
        <taxon>Pseudomonadati</taxon>
        <taxon>Pseudomonadota</taxon>
        <taxon>Gammaproteobacteria</taxon>
        <taxon>Oceanospirillales</taxon>
        <taxon>Oceanospirillaceae</taxon>
        <taxon>Amphritea</taxon>
    </lineage>
</organism>
<keyword evidence="3" id="KW-1185">Reference proteome</keyword>
<dbReference type="STRING" id="355243.SAMN03080615_02317"/>
<reference evidence="3" key="1">
    <citation type="submission" date="2016-10" db="EMBL/GenBank/DDBJ databases">
        <authorList>
            <person name="Varghese N."/>
            <person name="Submissions S."/>
        </authorList>
    </citation>
    <scope>NUCLEOTIDE SEQUENCE [LARGE SCALE GENOMIC DNA]</scope>
    <source>
        <strain evidence="3">DSM 18887</strain>
    </source>
</reference>
<proteinExistence type="predicted"/>
<keyword evidence="1" id="KW-0472">Membrane</keyword>
<dbReference type="AlphaFoldDB" id="A0A1H9HZ24"/>
<keyword evidence="1" id="KW-1133">Transmembrane helix</keyword>
<feature type="transmembrane region" description="Helical" evidence="1">
    <location>
        <begin position="48"/>
        <end position="67"/>
    </location>
</feature>
<accession>A0A1H9HZ24</accession>
<protein>
    <recommendedName>
        <fullName evidence="4">DUF3087 domain-containing protein</fullName>
    </recommendedName>
</protein>
<feature type="transmembrane region" description="Helical" evidence="1">
    <location>
        <begin position="20"/>
        <end position="42"/>
    </location>
</feature>
<keyword evidence="1" id="KW-0812">Transmembrane</keyword>
<dbReference type="InterPro" id="IPR021438">
    <property type="entry name" value="DUF3087"/>
</dbReference>
<gene>
    <name evidence="2" type="ORF">SAMN03080615_02317</name>
</gene>
<dbReference type="EMBL" id="FOGB01000006">
    <property type="protein sequence ID" value="SEQ67554.1"/>
    <property type="molecule type" value="Genomic_DNA"/>
</dbReference>
<sequence>MQLKQINKERYSKHYKQIMVGVVILLAVIALSVSTLLIQLMGNQDGSNFWLNVAGVVVAAVVVVSLLRRYRDHEYMYEVIYVWDLKQMLNKIYRKQKKVKAAIETGDRDAMVIMNWSYNGSEQLYNLDNNTITMEDLHRSMRELQQTIEEHGYSVTTDEFRPEMLDKY</sequence>
<name>A0A1H9HZ24_9GAMM</name>
<evidence type="ECO:0000256" key="1">
    <source>
        <dbReference type="SAM" id="Phobius"/>
    </source>
</evidence>
<dbReference type="OrthoDB" id="6118114at2"/>
<dbReference type="Pfam" id="PF11286">
    <property type="entry name" value="DUF3087"/>
    <property type="match status" value="1"/>
</dbReference>
<dbReference type="Proteomes" id="UP000198749">
    <property type="component" value="Unassembled WGS sequence"/>
</dbReference>
<dbReference type="RefSeq" id="WP_091358177.1">
    <property type="nucleotide sequence ID" value="NZ_AP025284.1"/>
</dbReference>
<evidence type="ECO:0008006" key="4">
    <source>
        <dbReference type="Google" id="ProtNLM"/>
    </source>
</evidence>